<feature type="domain" description="Hydantoinase A/oxoprolinase" evidence="1">
    <location>
        <begin position="206"/>
        <end position="316"/>
    </location>
</feature>
<organism evidence="3">
    <name type="scientific">marine metagenome</name>
    <dbReference type="NCBI Taxonomy" id="408172"/>
    <lineage>
        <taxon>unclassified sequences</taxon>
        <taxon>metagenomes</taxon>
        <taxon>ecological metagenomes</taxon>
    </lineage>
</organism>
<protein>
    <recommendedName>
        <fullName evidence="4">Hydantoinase/oxoprolinase N-terminal domain-containing protein</fullName>
    </recommendedName>
</protein>
<feature type="non-terminal residue" evidence="3">
    <location>
        <position position="318"/>
    </location>
</feature>
<evidence type="ECO:0008006" key="4">
    <source>
        <dbReference type="Google" id="ProtNLM"/>
    </source>
</evidence>
<dbReference type="AlphaFoldDB" id="A0A382KS08"/>
<name>A0A382KS08_9ZZZZ</name>
<dbReference type="InterPro" id="IPR043129">
    <property type="entry name" value="ATPase_NBD"/>
</dbReference>
<dbReference type="PANTHER" id="PTHR11365">
    <property type="entry name" value="5-OXOPROLINASE RELATED"/>
    <property type="match status" value="1"/>
</dbReference>
<dbReference type="PANTHER" id="PTHR11365:SF23">
    <property type="entry name" value="HYPOTHETICAL 5-OXOPROLINASE (EUROFUNG)-RELATED"/>
    <property type="match status" value="1"/>
</dbReference>
<dbReference type="GO" id="GO:0005829">
    <property type="term" value="C:cytosol"/>
    <property type="evidence" value="ECO:0007669"/>
    <property type="project" value="TreeGrafter"/>
</dbReference>
<evidence type="ECO:0000259" key="2">
    <source>
        <dbReference type="Pfam" id="PF05378"/>
    </source>
</evidence>
<evidence type="ECO:0000313" key="3">
    <source>
        <dbReference type="EMBL" id="SVC26335.1"/>
    </source>
</evidence>
<accession>A0A382KS08</accession>
<dbReference type="InterPro" id="IPR045079">
    <property type="entry name" value="Oxoprolinase-like"/>
</dbReference>
<feature type="domain" description="Hydantoinase/oxoprolinase N-terminal" evidence="2">
    <location>
        <begin position="9"/>
        <end position="182"/>
    </location>
</feature>
<evidence type="ECO:0000259" key="1">
    <source>
        <dbReference type="Pfam" id="PF01968"/>
    </source>
</evidence>
<gene>
    <name evidence="3" type="ORF">METZ01_LOCUS279189</name>
</gene>
<dbReference type="SUPFAM" id="SSF53067">
    <property type="entry name" value="Actin-like ATPase domain"/>
    <property type="match status" value="1"/>
</dbReference>
<dbReference type="EMBL" id="UINC01081984">
    <property type="protein sequence ID" value="SVC26335.1"/>
    <property type="molecule type" value="Genomic_DNA"/>
</dbReference>
<sequence length="318" mass="34650">MNSPSESVRLAVDIGGTFTDVALEGPPGQFTVKTLTTRDNPEEGVLNGVRRVLSEAAIGPGAVDIIIYGTTLATNLLIERQGSPVALLTTRGFRDSIEIRNENRFEQYDVNIDLPSPLVPRSLRFGVPERIGAAGQVLLPLDENHVAQLVPDLQRHGVKSVAIGFLHSYRNSDHEQRARDIILTQAPELEVTLSSEVAPEMREFERISTACANAYVQPLMSNHLRSLDTLLREDGFDCPLFLMLSGGGITTLETAVRFPVRLVESGPAGGAIFSSHIANLLGLREVLSYDMGGTTAKICLIDEGQPQTSRSFEVAREY</sequence>
<dbReference type="GO" id="GO:0006749">
    <property type="term" value="P:glutathione metabolic process"/>
    <property type="evidence" value="ECO:0007669"/>
    <property type="project" value="TreeGrafter"/>
</dbReference>
<proteinExistence type="predicted"/>
<dbReference type="Pfam" id="PF05378">
    <property type="entry name" value="Hydant_A_N"/>
    <property type="match status" value="1"/>
</dbReference>
<dbReference type="InterPro" id="IPR002821">
    <property type="entry name" value="Hydantoinase_A"/>
</dbReference>
<dbReference type="InterPro" id="IPR008040">
    <property type="entry name" value="Hydant_A_N"/>
</dbReference>
<dbReference type="GO" id="GO:0017168">
    <property type="term" value="F:5-oxoprolinase (ATP-hydrolyzing) activity"/>
    <property type="evidence" value="ECO:0007669"/>
    <property type="project" value="TreeGrafter"/>
</dbReference>
<dbReference type="Pfam" id="PF01968">
    <property type="entry name" value="Hydantoinase_A"/>
    <property type="match status" value="1"/>
</dbReference>
<reference evidence="3" key="1">
    <citation type="submission" date="2018-05" db="EMBL/GenBank/DDBJ databases">
        <authorList>
            <person name="Lanie J.A."/>
            <person name="Ng W.-L."/>
            <person name="Kazmierczak K.M."/>
            <person name="Andrzejewski T.M."/>
            <person name="Davidsen T.M."/>
            <person name="Wayne K.J."/>
            <person name="Tettelin H."/>
            <person name="Glass J.I."/>
            <person name="Rusch D."/>
            <person name="Podicherti R."/>
            <person name="Tsui H.-C.T."/>
            <person name="Winkler M.E."/>
        </authorList>
    </citation>
    <scope>NUCLEOTIDE SEQUENCE</scope>
</reference>